<feature type="domain" description="HSF-type DNA-binding" evidence="8">
    <location>
        <begin position="29"/>
        <end position="198"/>
    </location>
</feature>
<organism evidence="9">
    <name type="scientific">Salvia splendens</name>
    <name type="common">Scarlet sage</name>
    <dbReference type="NCBI Taxonomy" id="180675"/>
    <lineage>
        <taxon>Eukaryota</taxon>
        <taxon>Viridiplantae</taxon>
        <taxon>Streptophyta</taxon>
        <taxon>Embryophyta</taxon>
        <taxon>Tracheophyta</taxon>
        <taxon>Spermatophyta</taxon>
        <taxon>Magnoliopsida</taxon>
        <taxon>eudicotyledons</taxon>
        <taxon>Gunneridae</taxon>
        <taxon>Pentapetalae</taxon>
        <taxon>asterids</taxon>
        <taxon>lamiids</taxon>
        <taxon>Lamiales</taxon>
        <taxon>Lamiaceae</taxon>
        <taxon>Nepetoideae</taxon>
        <taxon>Mentheae</taxon>
        <taxon>Salviinae</taxon>
        <taxon>Salvia</taxon>
        <taxon>Salvia subgen. Calosphace</taxon>
        <taxon>core Calosphace</taxon>
    </lineage>
</organism>
<dbReference type="PANTHER" id="PTHR10015:SF436">
    <property type="entry name" value="HEAT STRESS TRANSCRIPTION FACTOR A-1D"/>
    <property type="match status" value="1"/>
</dbReference>
<feature type="region of interest" description="Disordered" evidence="7">
    <location>
        <begin position="1"/>
        <end position="29"/>
    </location>
</feature>
<dbReference type="PRINTS" id="PR00056">
    <property type="entry name" value="HSFDOMAIN"/>
</dbReference>
<evidence type="ECO:0000256" key="6">
    <source>
        <dbReference type="SAM" id="Coils"/>
    </source>
</evidence>
<feature type="compositionally biased region" description="Basic and acidic residues" evidence="7">
    <location>
        <begin position="582"/>
        <end position="594"/>
    </location>
</feature>
<accession>A0A8X8WLH2</accession>
<protein>
    <recommendedName>
        <fullName evidence="8">HSF-type DNA-binding domain-containing protein</fullName>
    </recommendedName>
</protein>
<reference evidence="9" key="2">
    <citation type="submission" date="2020-08" db="EMBL/GenBank/DDBJ databases">
        <title>Plant Genome Project.</title>
        <authorList>
            <person name="Zhang R.-G."/>
        </authorList>
    </citation>
    <scope>NUCLEOTIDE SEQUENCE</scope>
    <source>
        <strain evidence="9">Huo1</strain>
        <tissue evidence="9">Leaf</tissue>
    </source>
</reference>
<comment type="caution">
    <text evidence="9">The sequence shown here is derived from an EMBL/GenBank/DDBJ whole genome shotgun (WGS) entry which is preliminary data.</text>
</comment>
<dbReference type="GO" id="GO:0034605">
    <property type="term" value="P:cellular response to heat"/>
    <property type="evidence" value="ECO:0007669"/>
    <property type="project" value="TreeGrafter"/>
</dbReference>
<feature type="compositionally biased region" description="Pro residues" evidence="7">
    <location>
        <begin position="18"/>
        <end position="29"/>
    </location>
</feature>
<keyword evidence="4" id="KW-0539">Nucleus</keyword>
<comment type="similarity">
    <text evidence="5">Belongs to the HSF family.</text>
</comment>
<keyword evidence="2" id="KW-0346">Stress response</keyword>
<evidence type="ECO:0000313" key="10">
    <source>
        <dbReference type="Proteomes" id="UP000298416"/>
    </source>
</evidence>
<dbReference type="Gene3D" id="1.10.10.10">
    <property type="entry name" value="Winged helix-like DNA-binding domain superfamily/Winged helix DNA-binding domain"/>
    <property type="match status" value="1"/>
</dbReference>
<dbReference type="GO" id="GO:0003700">
    <property type="term" value="F:DNA-binding transcription factor activity"/>
    <property type="evidence" value="ECO:0007669"/>
    <property type="project" value="InterPro"/>
</dbReference>
<dbReference type="InterPro" id="IPR000232">
    <property type="entry name" value="HSF_DNA-bd"/>
</dbReference>
<dbReference type="SUPFAM" id="SSF46785">
    <property type="entry name" value="Winged helix' DNA-binding domain"/>
    <property type="match status" value="1"/>
</dbReference>
<dbReference type="InterPro" id="IPR036390">
    <property type="entry name" value="WH_DNA-bd_sf"/>
</dbReference>
<keyword evidence="10" id="KW-1185">Reference proteome</keyword>
<feature type="compositionally biased region" description="Low complexity" evidence="7">
    <location>
        <begin position="1"/>
        <end position="11"/>
    </location>
</feature>
<dbReference type="EMBL" id="PNBA02000016">
    <property type="protein sequence ID" value="KAG6396921.1"/>
    <property type="molecule type" value="Genomic_DNA"/>
</dbReference>
<feature type="compositionally biased region" description="Basic and acidic residues" evidence="7">
    <location>
        <begin position="562"/>
        <end position="575"/>
    </location>
</feature>
<keyword evidence="3" id="KW-0238">DNA-binding</keyword>
<sequence length="594" mass="64712">MDAAPTSSSSTAGGGDGAPPPAPMPAPNAPPPFLVKTYDMVDDPATDKVVSWSPTNNSFIVWDSAEFARDLLPKYFKHNNFSSFVRQLNTYVEYFAEKGLHEKISSPDLYDVILLKKGSPALASKNCKQYIQGSVTCVNIYCTGYVLLLKSDVLKCNLTINCKSIVHGFRKVDPDRWEFANEGFLRGQKHLLKSIIRRKPAHGHPQQQQQPNGQTPTVGACVEVGKFGLEEEVERLKRDKNVLMQELVRLRQQQQTTDGQLQAMVQRLQGMEQRQQQMMSFLAKAMNSPGFLAQFMQQPTDSTRRISEGNKKRRLKQDGVTDESGSPSDGQIIKYQPLINEAAQAMLRQIMKLDSSPRLEKFGNAPESFLIGNGSSSSDALACGSSSNHVSGVTLQEVPPTSGPGFVPSGSSIMGSSPAATSEVQTPLAGACTEAANIQFACQSPAIGAEVGPLITLPPADDITTDLSQMVHDSNIDIMGSETGGDIFVDPTSLSGSDRLPFEIGGFSPESPVEWVNMDDPVGFSAELPSVSDPFWEKFFQSPPPVDTEMHSTLTEDLPEGNEAKPAENGWDKSQHMAQLTEKMEHLTQDAKKA</sequence>
<dbReference type="InterPro" id="IPR036388">
    <property type="entry name" value="WH-like_DNA-bd_sf"/>
</dbReference>
<comment type="subcellular location">
    <subcellularLocation>
        <location evidence="1">Nucleus</location>
    </subcellularLocation>
</comment>
<proteinExistence type="inferred from homology"/>
<evidence type="ECO:0000313" key="9">
    <source>
        <dbReference type="EMBL" id="KAG6396921.1"/>
    </source>
</evidence>
<dbReference type="Proteomes" id="UP000298416">
    <property type="component" value="Unassembled WGS sequence"/>
</dbReference>
<reference evidence="9" key="1">
    <citation type="submission" date="2018-01" db="EMBL/GenBank/DDBJ databases">
        <authorList>
            <person name="Mao J.F."/>
        </authorList>
    </citation>
    <scope>NUCLEOTIDE SEQUENCE</scope>
    <source>
        <strain evidence="9">Huo1</strain>
        <tissue evidence="9">Leaf</tissue>
    </source>
</reference>
<feature type="region of interest" description="Disordered" evidence="7">
    <location>
        <begin position="542"/>
        <end position="594"/>
    </location>
</feature>
<keyword evidence="6" id="KW-0175">Coiled coil</keyword>
<dbReference type="Pfam" id="PF00447">
    <property type="entry name" value="HSF_DNA-bind"/>
    <property type="match status" value="1"/>
</dbReference>
<dbReference type="GO" id="GO:0000978">
    <property type="term" value="F:RNA polymerase II cis-regulatory region sequence-specific DNA binding"/>
    <property type="evidence" value="ECO:0007669"/>
    <property type="project" value="TreeGrafter"/>
</dbReference>
<dbReference type="AlphaFoldDB" id="A0A8X8WLH2"/>
<gene>
    <name evidence="9" type="ORF">SASPL_143080</name>
</gene>
<evidence type="ECO:0000256" key="3">
    <source>
        <dbReference type="ARBA" id="ARBA00023125"/>
    </source>
</evidence>
<dbReference type="GO" id="GO:0006357">
    <property type="term" value="P:regulation of transcription by RNA polymerase II"/>
    <property type="evidence" value="ECO:0007669"/>
    <property type="project" value="TreeGrafter"/>
</dbReference>
<evidence type="ECO:0000256" key="7">
    <source>
        <dbReference type="SAM" id="MobiDB-lite"/>
    </source>
</evidence>
<evidence type="ECO:0000256" key="1">
    <source>
        <dbReference type="ARBA" id="ARBA00004123"/>
    </source>
</evidence>
<dbReference type="GO" id="GO:0005634">
    <property type="term" value="C:nucleus"/>
    <property type="evidence" value="ECO:0007669"/>
    <property type="project" value="UniProtKB-SubCell"/>
</dbReference>
<evidence type="ECO:0000256" key="4">
    <source>
        <dbReference type="ARBA" id="ARBA00023242"/>
    </source>
</evidence>
<dbReference type="SMART" id="SM00415">
    <property type="entry name" value="HSF"/>
    <property type="match status" value="1"/>
</dbReference>
<feature type="coiled-coil region" evidence="6">
    <location>
        <begin position="226"/>
        <end position="253"/>
    </location>
</feature>
<dbReference type="PANTHER" id="PTHR10015">
    <property type="entry name" value="HEAT SHOCK TRANSCRIPTION FACTOR"/>
    <property type="match status" value="1"/>
</dbReference>
<evidence type="ECO:0000256" key="2">
    <source>
        <dbReference type="ARBA" id="ARBA00023016"/>
    </source>
</evidence>
<evidence type="ECO:0000256" key="5">
    <source>
        <dbReference type="RuleBase" id="RU004020"/>
    </source>
</evidence>
<evidence type="ECO:0000259" key="8">
    <source>
        <dbReference type="SMART" id="SM00415"/>
    </source>
</evidence>
<name>A0A8X8WLH2_SALSN</name>
<feature type="region of interest" description="Disordered" evidence="7">
    <location>
        <begin position="299"/>
        <end position="331"/>
    </location>
</feature>